<accession>A0A7U2I8W7</accession>
<evidence type="ECO:0000313" key="2">
    <source>
        <dbReference type="Proteomes" id="UP000663193"/>
    </source>
</evidence>
<reference evidence="2" key="1">
    <citation type="journal article" date="2021" name="BMC Genomics">
        <title>Chromosome-level genome assembly and manually-curated proteome of model necrotroph Parastagonospora nodorum Sn15 reveals a genome-wide trove of candidate effector homologs, and redundancy of virulence-related functions within an accessory chromosome.</title>
        <authorList>
            <person name="Bertazzoni S."/>
            <person name="Jones D.A.B."/>
            <person name="Phan H.T."/>
            <person name="Tan K.-C."/>
            <person name="Hane J.K."/>
        </authorList>
    </citation>
    <scope>NUCLEOTIDE SEQUENCE [LARGE SCALE GENOMIC DNA]</scope>
    <source>
        <strain evidence="2">SN15 / ATCC MYA-4574 / FGSC 10173)</strain>
    </source>
</reference>
<proteinExistence type="predicted"/>
<dbReference type="EMBL" id="CP069040">
    <property type="protein sequence ID" value="QRD05394.1"/>
    <property type="molecule type" value="Genomic_DNA"/>
</dbReference>
<name>A0A7U2I8W7_PHANO</name>
<dbReference type="RefSeq" id="XP_001805676.1">
    <property type="nucleotide sequence ID" value="XM_001805624.1"/>
</dbReference>
<dbReference type="AlphaFoldDB" id="A0A7U2I8W7"/>
<dbReference type="VEuPathDB" id="FungiDB:JI435_155310"/>
<sequence>MANAAGAMVTRMTMSQGAFVYPKDARARITLSFPSRQMSGGGPRSTPRNIQAINWDNFDRGAWPDNTEDMPTYEALMPTKRRKEASLHKAQQDLARNPGHQLGTFWVTYHRIQLDAHRDDEKLHAIVAETDALACVLSTAPLAMRQRFAKYIAASKHFHGFILARGKTLRQCRLTLGLFKHLPFYAETHARAQRDSRYVAPQKNSAKGIAQEAEPSVKHADRHNAYPELWAIEPLSSTIKIIITDIKRQLLWCGWLKKYNGHMTSEKKLDELNSHARSVLHVYRGLLQLQRELKVLQYYSMQQYPGRMLGRRVDMGKNMWNDLAAETKRRQSLGPGPN</sequence>
<evidence type="ECO:0000313" key="1">
    <source>
        <dbReference type="EMBL" id="QRD05394.1"/>
    </source>
</evidence>
<protein>
    <submittedName>
        <fullName evidence="1">Uncharacterized protein</fullName>
    </submittedName>
</protein>
<gene>
    <name evidence="1" type="ORF">JI435_155310</name>
</gene>
<dbReference type="Proteomes" id="UP000663193">
    <property type="component" value="Chromosome 18"/>
</dbReference>
<organism evidence="1 2">
    <name type="scientific">Phaeosphaeria nodorum (strain SN15 / ATCC MYA-4574 / FGSC 10173)</name>
    <name type="common">Glume blotch fungus</name>
    <name type="synonym">Parastagonospora nodorum</name>
    <dbReference type="NCBI Taxonomy" id="321614"/>
    <lineage>
        <taxon>Eukaryota</taxon>
        <taxon>Fungi</taxon>
        <taxon>Dikarya</taxon>
        <taxon>Ascomycota</taxon>
        <taxon>Pezizomycotina</taxon>
        <taxon>Dothideomycetes</taxon>
        <taxon>Pleosporomycetidae</taxon>
        <taxon>Pleosporales</taxon>
        <taxon>Pleosporineae</taxon>
        <taxon>Phaeosphaeriaceae</taxon>
        <taxon>Parastagonospora</taxon>
    </lineage>
</organism>
<keyword evidence="2" id="KW-1185">Reference proteome</keyword>
<dbReference type="KEGG" id="pno:SNOG_15531"/>